<dbReference type="GO" id="GO:0005509">
    <property type="term" value="F:calcium ion binding"/>
    <property type="evidence" value="ECO:0007669"/>
    <property type="project" value="TreeGrafter"/>
</dbReference>
<dbReference type="SUPFAM" id="SSF100895">
    <property type="entry name" value="Kazal-type serine protease inhibitors"/>
    <property type="match status" value="3"/>
</dbReference>
<evidence type="ECO:0000313" key="9">
    <source>
        <dbReference type="RefSeq" id="XP_022108648.1"/>
    </source>
</evidence>
<dbReference type="InterPro" id="IPR036773">
    <property type="entry name" value="TB_dom_sf"/>
</dbReference>
<feature type="domain" description="Kazal-like" evidence="7">
    <location>
        <begin position="272"/>
        <end position="322"/>
    </location>
</feature>
<feature type="compositionally biased region" description="Polar residues" evidence="5">
    <location>
        <begin position="388"/>
        <end position="403"/>
    </location>
</feature>
<dbReference type="CTD" id="10468"/>
<feature type="signal peptide" evidence="6">
    <location>
        <begin position="1"/>
        <end position="19"/>
    </location>
</feature>
<keyword evidence="3" id="KW-1015">Disulfide bond</keyword>
<dbReference type="PROSITE" id="PS51465">
    <property type="entry name" value="KAZAL_2"/>
    <property type="match status" value="3"/>
</dbReference>
<dbReference type="OrthoDB" id="6614329at2759"/>
<evidence type="ECO:0000256" key="5">
    <source>
        <dbReference type="SAM" id="MobiDB-lite"/>
    </source>
</evidence>
<keyword evidence="2" id="KW-0677">Repeat</keyword>
<dbReference type="Pfam" id="PF07648">
    <property type="entry name" value="Kazal_2"/>
    <property type="match status" value="3"/>
</dbReference>
<dbReference type="GO" id="GO:0050840">
    <property type="term" value="F:extracellular matrix binding"/>
    <property type="evidence" value="ECO:0007669"/>
    <property type="project" value="TreeGrafter"/>
</dbReference>
<dbReference type="AlphaFoldDB" id="A0A8B7ZST9"/>
<evidence type="ECO:0000256" key="4">
    <source>
        <dbReference type="ARBA" id="ARBA00023180"/>
    </source>
</evidence>
<feature type="compositionally biased region" description="Low complexity" evidence="5">
    <location>
        <begin position="372"/>
        <end position="386"/>
    </location>
</feature>
<dbReference type="SMART" id="SM00280">
    <property type="entry name" value="KAZAL"/>
    <property type="match status" value="3"/>
</dbReference>
<feature type="chain" id="PRO_5034853405" evidence="6">
    <location>
        <begin position="20"/>
        <end position="412"/>
    </location>
</feature>
<evidence type="ECO:0000256" key="6">
    <source>
        <dbReference type="SAM" id="SignalP"/>
    </source>
</evidence>
<dbReference type="GeneID" id="110988948"/>
<evidence type="ECO:0000256" key="2">
    <source>
        <dbReference type="ARBA" id="ARBA00022737"/>
    </source>
</evidence>
<feature type="domain" description="Kazal-like" evidence="7">
    <location>
        <begin position="187"/>
        <end position="245"/>
    </location>
</feature>
<dbReference type="GO" id="GO:0005518">
    <property type="term" value="F:collagen binding"/>
    <property type="evidence" value="ECO:0007669"/>
    <property type="project" value="TreeGrafter"/>
</dbReference>
<accession>A0A8B7ZST9</accession>
<dbReference type="Proteomes" id="UP000694845">
    <property type="component" value="Unplaced"/>
</dbReference>
<name>A0A8B7ZST9_ACAPL</name>
<evidence type="ECO:0000256" key="1">
    <source>
        <dbReference type="ARBA" id="ARBA00022729"/>
    </source>
</evidence>
<dbReference type="Gene3D" id="3.30.60.30">
    <property type="match status" value="3"/>
</dbReference>
<dbReference type="KEGG" id="aplc:110988948"/>
<dbReference type="InterPro" id="IPR002350">
    <property type="entry name" value="Kazal_dom"/>
</dbReference>
<dbReference type="OMA" id="QRPACVC"/>
<evidence type="ECO:0000313" key="8">
    <source>
        <dbReference type="Proteomes" id="UP000694845"/>
    </source>
</evidence>
<dbReference type="CDD" id="cd00104">
    <property type="entry name" value="KAZAL_FS"/>
    <property type="match status" value="2"/>
</dbReference>
<dbReference type="GO" id="GO:0005615">
    <property type="term" value="C:extracellular space"/>
    <property type="evidence" value="ECO:0007669"/>
    <property type="project" value="TreeGrafter"/>
</dbReference>
<keyword evidence="8" id="KW-1185">Reference proteome</keyword>
<sequence>MSTLRWLPVAAAWMVLLLAHGPTSLHGLSCWAQRDEDSETCGLLIAENMTVEECCENNGDSISWSNLDDISAEDLFKYETLYGGVPDCHLCERTCEQTTCPTGRKCVVKSGKPRCVCKPNCTHNSTSHRGPVCASNNKQYRSMCAFLKMKCRQQDGYDDLHVSYLGECQDSCDDVECLNDKCCVEDQHGRPHCVSYSAITCPGPFREDFVCGADNVTYETLCQLRRTSCSRGNIISVAYEGKCENLTSCNDTICVDRKQCFWDQAANTSRCILCNYTCSGWADEVPLCASDNQTYQSWCAMQEHICQTGEYVEIVSWGTCDPDGRNYGLSEPGSGEYRGYDQIYFTPSSKQVLSELRSSMYRNQERDDDNATTTQPLMTTTLQPDTIPQYNDDSGNDGSSQPVTEAAEDSQK</sequence>
<proteinExistence type="predicted"/>
<dbReference type="InterPro" id="IPR003645">
    <property type="entry name" value="Fol_N"/>
</dbReference>
<reference evidence="9" key="1">
    <citation type="submission" date="2025-08" db="UniProtKB">
        <authorList>
            <consortium name="RefSeq"/>
        </authorList>
    </citation>
    <scope>IDENTIFICATION</scope>
</reference>
<keyword evidence="4" id="KW-0325">Glycoprotein</keyword>
<dbReference type="SMART" id="SM00274">
    <property type="entry name" value="FOLN"/>
    <property type="match status" value="2"/>
</dbReference>
<organism evidence="8 9">
    <name type="scientific">Acanthaster planci</name>
    <name type="common">Crown-of-thorns starfish</name>
    <dbReference type="NCBI Taxonomy" id="133434"/>
    <lineage>
        <taxon>Eukaryota</taxon>
        <taxon>Metazoa</taxon>
        <taxon>Echinodermata</taxon>
        <taxon>Eleutherozoa</taxon>
        <taxon>Asterozoa</taxon>
        <taxon>Asteroidea</taxon>
        <taxon>Valvatacea</taxon>
        <taxon>Valvatida</taxon>
        <taxon>Acanthasteridae</taxon>
        <taxon>Acanthaster</taxon>
    </lineage>
</organism>
<protein>
    <submittedName>
        <fullName evidence="9">Follistatin-like</fullName>
    </submittedName>
</protein>
<dbReference type="PANTHER" id="PTHR13866">
    <property type="entry name" value="SPARC OSTEONECTIN"/>
    <property type="match status" value="1"/>
</dbReference>
<dbReference type="InterPro" id="IPR036058">
    <property type="entry name" value="Kazal_dom_sf"/>
</dbReference>
<gene>
    <name evidence="9" type="primary">LOC110988948</name>
</gene>
<feature type="domain" description="Kazal-like" evidence="7">
    <location>
        <begin position="116"/>
        <end position="170"/>
    </location>
</feature>
<evidence type="ECO:0000259" key="7">
    <source>
        <dbReference type="PROSITE" id="PS51465"/>
    </source>
</evidence>
<keyword evidence="1 6" id="KW-0732">Signal</keyword>
<dbReference type="Pfam" id="PF21333">
    <property type="entry name" value="FST_N"/>
    <property type="match status" value="1"/>
</dbReference>
<dbReference type="Gene3D" id="3.90.290.10">
    <property type="entry name" value="TGF-beta binding (TB) domain"/>
    <property type="match status" value="1"/>
</dbReference>
<dbReference type="PANTHER" id="PTHR13866:SF29">
    <property type="entry name" value="FOLLISTATIN"/>
    <property type="match status" value="1"/>
</dbReference>
<evidence type="ECO:0000256" key="3">
    <source>
        <dbReference type="ARBA" id="ARBA00023157"/>
    </source>
</evidence>
<dbReference type="RefSeq" id="XP_022108648.1">
    <property type="nucleotide sequence ID" value="XM_022252956.1"/>
</dbReference>
<feature type="region of interest" description="Disordered" evidence="5">
    <location>
        <begin position="362"/>
        <end position="412"/>
    </location>
</feature>